<keyword evidence="2" id="KW-0472">Membrane</keyword>
<dbReference type="STRING" id="568069.A0A1J1J4L0"/>
<dbReference type="PANTHER" id="PTHR14309:SF12">
    <property type="entry name" value="PH DOMAIN-CONTAINING PROTEIN"/>
    <property type="match status" value="1"/>
</dbReference>
<dbReference type="FunFam" id="2.30.29.30:FF:000503">
    <property type="entry name" value="Uncharacterized protein, isoform A"/>
    <property type="match status" value="1"/>
</dbReference>
<feature type="domain" description="PH" evidence="3">
    <location>
        <begin position="31"/>
        <end position="147"/>
    </location>
</feature>
<comment type="subcellular location">
    <subcellularLocation>
        <location evidence="1">Membrane</location>
    </subcellularLocation>
</comment>
<dbReference type="PANTHER" id="PTHR14309">
    <property type="entry name" value="EXPRESSED PROTEIN"/>
    <property type="match status" value="1"/>
</dbReference>
<proteinExistence type="predicted"/>
<evidence type="ECO:0000256" key="2">
    <source>
        <dbReference type="ARBA" id="ARBA00023136"/>
    </source>
</evidence>
<reference evidence="4 5" key="1">
    <citation type="submission" date="2015-04" db="EMBL/GenBank/DDBJ databases">
        <authorList>
            <person name="Syromyatnikov M.Y."/>
            <person name="Popov V.N."/>
        </authorList>
    </citation>
    <scope>NUCLEOTIDE SEQUENCE [LARGE SCALE GENOMIC DNA]</scope>
</reference>
<dbReference type="GO" id="GO:0016020">
    <property type="term" value="C:membrane"/>
    <property type="evidence" value="ECO:0007669"/>
    <property type="project" value="UniProtKB-SubCell"/>
</dbReference>
<dbReference type="AlphaFoldDB" id="A0A1J1J4L0"/>
<dbReference type="InterPro" id="IPR011993">
    <property type="entry name" value="PH-like_dom_sf"/>
</dbReference>
<protein>
    <submittedName>
        <fullName evidence="4">CLUMA_CG020306, isoform A</fullName>
    </submittedName>
</protein>
<dbReference type="SMART" id="SM00233">
    <property type="entry name" value="PH"/>
    <property type="match status" value="1"/>
</dbReference>
<evidence type="ECO:0000313" key="4">
    <source>
        <dbReference type="EMBL" id="CRL07327.1"/>
    </source>
</evidence>
<dbReference type="PROSITE" id="PS50003">
    <property type="entry name" value="PH_DOMAIN"/>
    <property type="match status" value="1"/>
</dbReference>
<dbReference type="Pfam" id="PF00169">
    <property type="entry name" value="PH"/>
    <property type="match status" value="1"/>
</dbReference>
<dbReference type="Gene3D" id="2.30.29.30">
    <property type="entry name" value="Pleckstrin-homology domain (PH domain)/Phosphotyrosine-binding domain (PTB)"/>
    <property type="match status" value="1"/>
</dbReference>
<name>A0A1J1J4L0_9DIPT</name>
<dbReference type="SUPFAM" id="SSF50729">
    <property type="entry name" value="PH domain-like"/>
    <property type="match status" value="1"/>
</dbReference>
<organism evidence="4 5">
    <name type="scientific">Clunio marinus</name>
    <dbReference type="NCBI Taxonomy" id="568069"/>
    <lineage>
        <taxon>Eukaryota</taxon>
        <taxon>Metazoa</taxon>
        <taxon>Ecdysozoa</taxon>
        <taxon>Arthropoda</taxon>
        <taxon>Hexapoda</taxon>
        <taxon>Insecta</taxon>
        <taxon>Pterygota</taxon>
        <taxon>Neoptera</taxon>
        <taxon>Endopterygota</taxon>
        <taxon>Diptera</taxon>
        <taxon>Nematocera</taxon>
        <taxon>Chironomoidea</taxon>
        <taxon>Chironomidae</taxon>
        <taxon>Clunio</taxon>
    </lineage>
</organism>
<dbReference type="InterPro" id="IPR001849">
    <property type="entry name" value="PH_domain"/>
</dbReference>
<dbReference type="OrthoDB" id="5914923at2759"/>
<dbReference type="InterPro" id="IPR039680">
    <property type="entry name" value="PLEKHB1/2"/>
</dbReference>
<keyword evidence="5" id="KW-1185">Reference proteome</keyword>
<dbReference type="GO" id="GO:0045595">
    <property type="term" value="P:regulation of cell differentiation"/>
    <property type="evidence" value="ECO:0007669"/>
    <property type="project" value="TreeGrafter"/>
</dbReference>
<accession>A0A1J1J4L0</accession>
<dbReference type="Proteomes" id="UP000183832">
    <property type="component" value="Unassembled WGS sequence"/>
</dbReference>
<evidence type="ECO:0000256" key="1">
    <source>
        <dbReference type="ARBA" id="ARBA00004370"/>
    </source>
</evidence>
<evidence type="ECO:0000313" key="5">
    <source>
        <dbReference type="Proteomes" id="UP000183832"/>
    </source>
</evidence>
<sequence>MFSLCPNFTPRGNQSEEQAQFFNYYNGNGGKQVKGGYLLRYKKTILWSNSWSEEWVVLYDDSTMAWFTEPGKSSPNGKILVKEAPEMLAISQWTGQIPRRPHLPEGCSVTQLIALGSRRKRSKVYWMLAQSEQEVSEWMVAITKTLPPPPQIELILEKHSLGILRRPLVRIRPSSHSEILIRNHEEKYVTNIPKIKSQTPVAIIKKNLEPDSLDKGTLACAIPWGYGWGWVTLPNGIWNGALTWSQCDDAILLHALPSTDCTNIVEGCEVYNHIGHGAHIEPYAHSVEVSAIDDVAAEDYDYAVDCGDFIF</sequence>
<dbReference type="EMBL" id="CVRI01000070">
    <property type="protein sequence ID" value="CRL07327.1"/>
    <property type="molecule type" value="Genomic_DNA"/>
</dbReference>
<gene>
    <name evidence="4" type="ORF">CLUMA_CG020306</name>
</gene>
<evidence type="ECO:0000259" key="3">
    <source>
        <dbReference type="PROSITE" id="PS50003"/>
    </source>
</evidence>